<dbReference type="EMBL" id="BPLQ01000191">
    <property type="protein sequence ID" value="GIX68622.1"/>
    <property type="molecule type" value="Genomic_DNA"/>
</dbReference>
<protein>
    <submittedName>
        <fullName evidence="1">Uncharacterized protein</fullName>
    </submittedName>
</protein>
<evidence type="ECO:0000313" key="1">
    <source>
        <dbReference type="EMBL" id="GIX68622.1"/>
    </source>
</evidence>
<reference evidence="1 2" key="1">
    <citation type="submission" date="2021-06" db="EMBL/GenBank/DDBJ databases">
        <title>Caerostris darwini draft genome.</title>
        <authorList>
            <person name="Kono N."/>
            <person name="Arakawa K."/>
        </authorList>
    </citation>
    <scope>NUCLEOTIDE SEQUENCE [LARGE SCALE GENOMIC DNA]</scope>
</reference>
<comment type="caution">
    <text evidence="1">The sequence shown here is derived from an EMBL/GenBank/DDBJ whole genome shotgun (WGS) entry which is preliminary data.</text>
</comment>
<proteinExistence type="predicted"/>
<gene>
    <name evidence="1" type="ORF">CDAR_47501</name>
</gene>
<evidence type="ECO:0000313" key="2">
    <source>
        <dbReference type="Proteomes" id="UP001054837"/>
    </source>
</evidence>
<name>A0AAV4MA31_9ARAC</name>
<dbReference type="AlphaFoldDB" id="A0AAV4MA31"/>
<sequence>METNPGDGWLSSRFRGLGRAQLRAIMTRVRDTNSPRNLRSNNVPFLPQISLDCVLRWMALAKLLPPCESQFHEPILAAIFDDGNYLNNYYSTEPFEIVKC</sequence>
<accession>A0AAV4MA31</accession>
<keyword evidence="2" id="KW-1185">Reference proteome</keyword>
<dbReference type="Proteomes" id="UP001054837">
    <property type="component" value="Unassembled WGS sequence"/>
</dbReference>
<organism evidence="1 2">
    <name type="scientific">Caerostris darwini</name>
    <dbReference type="NCBI Taxonomy" id="1538125"/>
    <lineage>
        <taxon>Eukaryota</taxon>
        <taxon>Metazoa</taxon>
        <taxon>Ecdysozoa</taxon>
        <taxon>Arthropoda</taxon>
        <taxon>Chelicerata</taxon>
        <taxon>Arachnida</taxon>
        <taxon>Araneae</taxon>
        <taxon>Araneomorphae</taxon>
        <taxon>Entelegynae</taxon>
        <taxon>Araneoidea</taxon>
        <taxon>Araneidae</taxon>
        <taxon>Caerostris</taxon>
    </lineage>
</organism>